<dbReference type="InterPro" id="IPR001940">
    <property type="entry name" value="Peptidase_S1C"/>
</dbReference>
<dbReference type="Proteomes" id="UP000070544">
    <property type="component" value="Unassembled WGS sequence"/>
</dbReference>
<dbReference type="Pfam" id="PF13365">
    <property type="entry name" value="Trypsin_2"/>
    <property type="match status" value="1"/>
</dbReference>
<dbReference type="PANTHER" id="PTHR22939:SF129">
    <property type="entry name" value="SERINE PROTEASE HTRA2, MITOCHONDRIAL"/>
    <property type="match status" value="1"/>
</dbReference>
<evidence type="ECO:0000313" key="2">
    <source>
        <dbReference type="EMBL" id="KXS13443.1"/>
    </source>
</evidence>
<reference evidence="2 3" key="1">
    <citation type="journal article" date="2015" name="Genome Biol. Evol.">
        <title>Phylogenomic analyses indicate that early fungi evolved digesting cell walls of algal ancestors of land plants.</title>
        <authorList>
            <person name="Chang Y."/>
            <person name="Wang S."/>
            <person name="Sekimoto S."/>
            <person name="Aerts A.L."/>
            <person name="Choi C."/>
            <person name="Clum A."/>
            <person name="LaButti K.M."/>
            <person name="Lindquist E.A."/>
            <person name="Yee Ngan C."/>
            <person name="Ohm R.A."/>
            <person name="Salamov A.A."/>
            <person name="Grigoriev I.V."/>
            <person name="Spatafora J.W."/>
            <person name="Berbee M.L."/>
        </authorList>
    </citation>
    <scope>NUCLEOTIDE SEQUENCE [LARGE SCALE GENOMIC DNA]</scope>
    <source>
        <strain evidence="2 3">JEL478</strain>
    </source>
</reference>
<evidence type="ECO:0000313" key="3">
    <source>
        <dbReference type="Proteomes" id="UP000070544"/>
    </source>
</evidence>
<name>A0A139AAN1_GONPJ</name>
<dbReference type="GO" id="GO:0004252">
    <property type="term" value="F:serine-type endopeptidase activity"/>
    <property type="evidence" value="ECO:0007669"/>
    <property type="project" value="InterPro"/>
</dbReference>
<evidence type="ECO:0000256" key="1">
    <source>
        <dbReference type="ARBA" id="ARBA00010541"/>
    </source>
</evidence>
<organism evidence="2 3">
    <name type="scientific">Gonapodya prolifera (strain JEL478)</name>
    <name type="common">Monoblepharis prolifera</name>
    <dbReference type="NCBI Taxonomy" id="1344416"/>
    <lineage>
        <taxon>Eukaryota</taxon>
        <taxon>Fungi</taxon>
        <taxon>Fungi incertae sedis</taxon>
        <taxon>Chytridiomycota</taxon>
        <taxon>Chytridiomycota incertae sedis</taxon>
        <taxon>Monoblepharidomycetes</taxon>
        <taxon>Monoblepharidales</taxon>
        <taxon>Gonapodyaceae</taxon>
        <taxon>Gonapodya</taxon>
    </lineage>
</organism>
<dbReference type="OrthoDB" id="4217619at2759"/>
<keyword evidence="3" id="KW-1185">Reference proteome</keyword>
<dbReference type="InterPro" id="IPR009003">
    <property type="entry name" value="Peptidase_S1_PA"/>
</dbReference>
<accession>A0A139AAN1</accession>
<keyword evidence="2" id="KW-0378">Hydrolase</keyword>
<keyword evidence="2" id="KW-0645">Protease</keyword>
<dbReference type="PRINTS" id="PR00834">
    <property type="entry name" value="PROTEASES2C"/>
</dbReference>
<dbReference type="GO" id="GO:0043065">
    <property type="term" value="P:positive regulation of apoptotic process"/>
    <property type="evidence" value="ECO:0007669"/>
    <property type="project" value="TreeGrafter"/>
</dbReference>
<dbReference type="PANTHER" id="PTHR22939">
    <property type="entry name" value="SERINE PROTEASE FAMILY S1C HTRA-RELATED"/>
    <property type="match status" value="1"/>
</dbReference>
<dbReference type="GO" id="GO:0012501">
    <property type="term" value="P:programmed cell death"/>
    <property type="evidence" value="ECO:0007669"/>
    <property type="project" value="TreeGrafter"/>
</dbReference>
<dbReference type="AlphaFoldDB" id="A0A139AAN1"/>
<dbReference type="EMBL" id="KQ965777">
    <property type="protein sequence ID" value="KXS13443.1"/>
    <property type="molecule type" value="Genomic_DNA"/>
</dbReference>
<dbReference type="GO" id="GO:0006508">
    <property type="term" value="P:proteolysis"/>
    <property type="evidence" value="ECO:0007669"/>
    <property type="project" value="UniProtKB-KW"/>
</dbReference>
<sequence>MEEKNLRDFSPSLPTLTGTRMETLSALHPLLPPSRLQTHHTPDRPVEEVVKEMEESTVVIEIAGFDPLSPPLSRGTGFLISSDGLALTNAHVVVDVAGSGPEPPSAGWRVTATDHSGRTYSASIHAVDPASDLALVRIHGSPHLAVTKDGSGKDTTEEYAGGWRPVVLGEASKIRPGAPLLTLGHPLGLLFTLSTGTCSHPPRPSAHVGRPDPRLRFLQTSTPLFPGSSGGPVFTPRGEVVGVATLRAAGGGGEGLSFAVGVDKAWRGAVRRMVCQGGKGEGLKRPFWGVEVDMEERPGSPGGAPGGAKVLKDGPALVGMVGLAEPGSPVRCTVWRRVEGKRGEKDSAGEKWEQKTVTVVPGRAEGWGVVEGGL</sequence>
<proteinExistence type="inferred from homology"/>
<dbReference type="Gene3D" id="2.40.10.120">
    <property type="match status" value="1"/>
</dbReference>
<comment type="similarity">
    <text evidence="1">Belongs to the peptidase S1C family.</text>
</comment>
<protein>
    <submittedName>
        <fullName evidence="2">Trypsin-like serine protease</fullName>
    </submittedName>
</protein>
<gene>
    <name evidence="2" type="ORF">M427DRAFT_366845</name>
</gene>
<dbReference type="STRING" id="1344416.A0A139AAN1"/>
<dbReference type="SUPFAM" id="SSF50494">
    <property type="entry name" value="Trypsin-like serine proteases"/>
    <property type="match status" value="1"/>
</dbReference>